<reference evidence="2" key="1">
    <citation type="journal article" date="2015" name="Nature">
        <title>Complex archaea that bridge the gap between prokaryotes and eukaryotes.</title>
        <authorList>
            <person name="Spang A."/>
            <person name="Saw J.H."/>
            <person name="Jorgensen S.L."/>
            <person name="Zaremba-Niedzwiedzka K."/>
            <person name="Martijn J."/>
            <person name="Lind A.E."/>
            <person name="van Eijk R."/>
            <person name="Schleper C."/>
            <person name="Guy L."/>
            <person name="Ettema T.J."/>
        </authorList>
    </citation>
    <scope>NUCLEOTIDE SEQUENCE</scope>
</reference>
<feature type="compositionally biased region" description="Basic and acidic residues" evidence="1">
    <location>
        <begin position="143"/>
        <end position="154"/>
    </location>
</feature>
<feature type="compositionally biased region" description="Low complexity" evidence="1">
    <location>
        <begin position="53"/>
        <end position="70"/>
    </location>
</feature>
<name>A0A0F9NKZ9_9ZZZZ</name>
<gene>
    <name evidence="2" type="ORF">LCGC14_1013650</name>
</gene>
<proteinExistence type="predicted"/>
<dbReference type="EMBL" id="LAZR01004001">
    <property type="protein sequence ID" value="KKN12707.1"/>
    <property type="molecule type" value="Genomic_DNA"/>
</dbReference>
<comment type="caution">
    <text evidence="2">The sequence shown here is derived from an EMBL/GenBank/DDBJ whole genome shotgun (WGS) entry which is preliminary data.</text>
</comment>
<dbReference type="AlphaFoldDB" id="A0A0F9NKZ9"/>
<protein>
    <submittedName>
        <fullName evidence="2">Uncharacterized protein</fullName>
    </submittedName>
</protein>
<sequence>AEARENRMTPAQRNKIEELVEEASDELPENFDEFSKSQASKVIQNAIAAANDSSGSSSSRRQGRSSSRSSSHSRSRRNVRGSNPRRGRSSGRSSNRGESGGDFSNLQGEITSGQVRFIKSLCDDLDIDPDAGYKNWSSQEASDYIKELQEERDN</sequence>
<feature type="region of interest" description="Disordered" evidence="1">
    <location>
        <begin position="45"/>
        <end position="109"/>
    </location>
</feature>
<accession>A0A0F9NKZ9</accession>
<feature type="region of interest" description="Disordered" evidence="1">
    <location>
        <begin position="130"/>
        <end position="154"/>
    </location>
</feature>
<evidence type="ECO:0000313" key="2">
    <source>
        <dbReference type="EMBL" id="KKN12707.1"/>
    </source>
</evidence>
<organism evidence="2">
    <name type="scientific">marine sediment metagenome</name>
    <dbReference type="NCBI Taxonomy" id="412755"/>
    <lineage>
        <taxon>unclassified sequences</taxon>
        <taxon>metagenomes</taxon>
        <taxon>ecological metagenomes</taxon>
    </lineage>
</organism>
<evidence type="ECO:0000256" key="1">
    <source>
        <dbReference type="SAM" id="MobiDB-lite"/>
    </source>
</evidence>
<feature type="non-terminal residue" evidence="2">
    <location>
        <position position="1"/>
    </location>
</feature>
<feature type="compositionally biased region" description="Basic residues" evidence="1">
    <location>
        <begin position="71"/>
        <end position="89"/>
    </location>
</feature>